<reference evidence="3 4" key="1">
    <citation type="journal article" date="2010" name="Cell">
        <title>The genome of Naegleria gruberi illuminates early eukaryotic versatility.</title>
        <authorList>
            <person name="Fritz-Laylin L.K."/>
            <person name="Prochnik S.E."/>
            <person name="Ginger M.L."/>
            <person name="Dacks J.B."/>
            <person name="Carpenter M.L."/>
            <person name="Field M.C."/>
            <person name="Kuo A."/>
            <person name="Paredez A."/>
            <person name="Chapman J."/>
            <person name="Pham J."/>
            <person name="Shu S."/>
            <person name="Neupane R."/>
            <person name="Cipriano M."/>
            <person name="Mancuso J."/>
            <person name="Tu H."/>
            <person name="Salamov A."/>
            <person name="Lindquist E."/>
            <person name="Shapiro H."/>
            <person name="Lucas S."/>
            <person name="Grigoriev I.V."/>
            <person name="Cande W.Z."/>
            <person name="Fulton C."/>
            <person name="Rokhsar D.S."/>
            <person name="Dawson S.C."/>
        </authorList>
    </citation>
    <scope>NUCLEOTIDE SEQUENCE [LARGE SCALE GENOMIC DNA]</scope>
    <source>
        <strain evidence="3 4">NEG-M</strain>
    </source>
</reference>
<accession>D2VAH3</accession>
<dbReference type="Proteomes" id="UP000006671">
    <property type="component" value="Unassembled WGS sequence"/>
</dbReference>
<dbReference type="GeneID" id="8848531"/>
<organism evidence="4">
    <name type="scientific">Naegleria gruberi</name>
    <name type="common">Amoeba</name>
    <dbReference type="NCBI Taxonomy" id="5762"/>
    <lineage>
        <taxon>Eukaryota</taxon>
        <taxon>Discoba</taxon>
        <taxon>Heterolobosea</taxon>
        <taxon>Tetramitia</taxon>
        <taxon>Eutetramitia</taxon>
        <taxon>Vahlkampfiidae</taxon>
        <taxon>Naegleria</taxon>
    </lineage>
</organism>
<protein>
    <submittedName>
        <fullName evidence="3">Uncharacterized protein</fullName>
    </submittedName>
</protein>
<keyword evidence="1" id="KW-0175">Coiled coil</keyword>
<sequence length="459" mass="53321">MLKTIKRISSSSLVQHHTNKTCIPYVTLQKACYAKAGERKHKEQMTDVRKQYKQFYTTSKEQQDEKSRKEFASHRERVLIYRKHKRANAIQNMQMHERMMQIEKEEHDRERKERAQRAINWESIQQSKRRDSLRRLASEAEYFISPENIDRHIENQLNPARVVVPTVFGSGKYGINDEVALEHLKNTKDRMILRKESVGEDPLYPNSKVYADHMAYLNVRVGTQSGQLFDSYEYINEPEGLLKMNAEKEQQGIEESFSSTGEEDEFEAIDMASLELEDINVDDKEDLSFRPLTNIENIEKLFESASANLKEGFDTTAADKLILELSSIEDLPASDLDNMGNEEVSWFKDLDRTEVEDEQNEREEEEESDEVEKEMDQKLMNAAEAGDVEYAIDRAIMDKHNDGLMASVEHIQPILKDEVQKAKLIKELSKTQQLAQAHVLHPMKRKNRRVSNDSTTKSD</sequence>
<dbReference type="OrthoDB" id="10361856at2759"/>
<dbReference type="OMA" id="HERMMQI"/>
<evidence type="ECO:0000313" key="4">
    <source>
        <dbReference type="Proteomes" id="UP000006671"/>
    </source>
</evidence>
<dbReference type="InParanoid" id="D2VAH3"/>
<dbReference type="EMBL" id="GG738860">
    <property type="protein sequence ID" value="EFC46073.1"/>
    <property type="molecule type" value="Genomic_DNA"/>
</dbReference>
<dbReference type="VEuPathDB" id="AmoebaDB:NAEGRDRAFT_79215"/>
<feature type="compositionally biased region" description="Acidic residues" evidence="2">
    <location>
        <begin position="354"/>
        <end position="373"/>
    </location>
</feature>
<feature type="coiled-coil region" evidence="1">
    <location>
        <begin position="86"/>
        <end position="113"/>
    </location>
</feature>
<dbReference type="AlphaFoldDB" id="D2VAH3"/>
<feature type="region of interest" description="Disordered" evidence="2">
    <location>
        <begin position="435"/>
        <end position="459"/>
    </location>
</feature>
<keyword evidence="4" id="KW-1185">Reference proteome</keyword>
<gene>
    <name evidence="3" type="ORF">NAEGRDRAFT_79215</name>
</gene>
<evidence type="ECO:0000313" key="3">
    <source>
        <dbReference type="EMBL" id="EFC46073.1"/>
    </source>
</evidence>
<proteinExistence type="predicted"/>
<evidence type="ECO:0000256" key="1">
    <source>
        <dbReference type="SAM" id="Coils"/>
    </source>
</evidence>
<dbReference type="KEGG" id="ngr:NAEGRDRAFT_79215"/>
<name>D2VAH3_NAEGR</name>
<feature type="region of interest" description="Disordered" evidence="2">
    <location>
        <begin position="353"/>
        <end position="373"/>
    </location>
</feature>
<evidence type="ECO:0000256" key="2">
    <source>
        <dbReference type="SAM" id="MobiDB-lite"/>
    </source>
</evidence>
<dbReference type="RefSeq" id="XP_002678817.1">
    <property type="nucleotide sequence ID" value="XM_002678771.1"/>
</dbReference>